<evidence type="ECO:0000313" key="2">
    <source>
        <dbReference type="EMBL" id="EQC36962.1"/>
    </source>
</evidence>
<dbReference type="EMBL" id="JH767146">
    <property type="protein sequence ID" value="EQC36962.1"/>
    <property type="molecule type" value="Genomic_DNA"/>
</dbReference>
<dbReference type="OMA" id="ICDEMGT"/>
<name>T0S2V9_SAPDV</name>
<sequence>MAGDMESTAASTLDDEQTSEQASPSSSRQSKRARASAASDDEEPVAKRPNTQVVEEAAVDTTMQATMPATPIAATEAPPPSTSVGDAVASILSETQRIADTVRSVTGEVQELQRMLATVRLAIAGIRSAGNDLDDRLSAADGALDDVITSVILRAVEATQSRVLTLEQSMFDRICDEMGSAMAHARSAAHLHGTLDAAISGLEAVLCAIEARLNVLCRALDTNTGQLHALSDRAIAMAAQFQ</sequence>
<proteinExistence type="predicted"/>
<dbReference type="OrthoDB" id="10379504at2759"/>
<keyword evidence="3" id="KW-1185">Reference proteome</keyword>
<dbReference type="Proteomes" id="UP000030762">
    <property type="component" value="Unassembled WGS sequence"/>
</dbReference>
<feature type="region of interest" description="Disordered" evidence="1">
    <location>
        <begin position="1"/>
        <end position="50"/>
    </location>
</feature>
<dbReference type="AlphaFoldDB" id="T0S2V9"/>
<evidence type="ECO:0000313" key="3">
    <source>
        <dbReference type="Proteomes" id="UP000030762"/>
    </source>
</evidence>
<accession>T0S2V9</accession>
<dbReference type="VEuPathDB" id="FungiDB:SDRG_05786"/>
<protein>
    <submittedName>
        <fullName evidence="2">Uncharacterized protein</fullName>
    </submittedName>
</protein>
<evidence type="ECO:0000256" key="1">
    <source>
        <dbReference type="SAM" id="MobiDB-lite"/>
    </source>
</evidence>
<dbReference type="GeneID" id="19946513"/>
<reference evidence="2 3" key="1">
    <citation type="submission" date="2012-04" db="EMBL/GenBank/DDBJ databases">
        <title>The Genome Sequence of Saprolegnia declina VS20.</title>
        <authorList>
            <consortium name="The Broad Institute Genome Sequencing Platform"/>
            <person name="Russ C."/>
            <person name="Nusbaum C."/>
            <person name="Tyler B."/>
            <person name="van West P."/>
            <person name="Dieguez-Uribeondo J."/>
            <person name="de Bruijn I."/>
            <person name="Tripathy S."/>
            <person name="Jiang R."/>
            <person name="Young S.K."/>
            <person name="Zeng Q."/>
            <person name="Gargeya S."/>
            <person name="Fitzgerald M."/>
            <person name="Haas B."/>
            <person name="Abouelleil A."/>
            <person name="Alvarado L."/>
            <person name="Arachchi H.M."/>
            <person name="Berlin A."/>
            <person name="Chapman S.B."/>
            <person name="Goldberg J."/>
            <person name="Griggs A."/>
            <person name="Gujja S."/>
            <person name="Hansen M."/>
            <person name="Howarth C."/>
            <person name="Imamovic A."/>
            <person name="Larimer J."/>
            <person name="McCowen C."/>
            <person name="Montmayeur A."/>
            <person name="Murphy C."/>
            <person name="Neiman D."/>
            <person name="Pearson M."/>
            <person name="Priest M."/>
            <person name="Roberts A."/>
            <person name="Saif S."/>
            <person name="Shea T."/>
            <person name="Sisk P."/>
            <person name="Sykes S."/>
            <person name="Wortman J."/>
            <person name="Nusbaum C."/>
            <person name="Birren B."/>
        </authorList>
    </citation>
    <scope>NUCLEOTIDE SEQUENCE [LARGE SCALE GENOMIC DNA]</scope>
    <source>
        <strain evidence="2 3">VS20</strain>
    </source>
</reference>
<organism evidence="2 3">
    <name type="scientific">Saprolegnia diclina (strain VS20)</name>
    <dbReference type="NCBI Taxonomy" id="1156394"/>
    <lineage>
        <taxon>Eukaryota</taxon>
        <taxon>Sar</taxon>
        <taxon>Stramenopiles</taxon>
        <taxon>Oomycota</taxon>
        <taxon>Saprolegniomycetes</taxon>
        <taxon>Saprolegniales</taxon>
        <taxon>Saprolegniaceae</taxon>
        <taxon>Saprolegnia</taxon>
    </lineage>
</organism>
<gene>
    <name evidence="2" type="ORF">SDRG_05786</name>
</gene>
<feature type="compositionally biased region" description="Low complexity" evidence="1">
    <location>
        <begin position="19"/>
        <end position="28"/>
    </location>
</feature>
<dbReference type="InParanoid" id="T0S2V9"/>
<dbReference type="RefSeq" id="XP_008609743.1">
    <property type="nucleotide sequence ID" value="XM_008611521.1"/>
</dbReference>